<evidence type="ECO:0000256" key="2">
    <source>
        <dbReference type="PROSITE-ProRule" id="PRU00267"/>
    </source>
</evidence>
<evidence type="ECO:0000313" key="6">
    <source>
        <dbReference type="Proteomes" id="UP000625711"/>
    </source>
</evidence>
<sequence length="494" mass="54430">MGPSLMGPRHRSRDLLGTRGRDPPSAAVTAPAHPALSRRPERRKKWRSLTPQDRRPFVEEAERLRVIHMTEHPNYKYRPRRRKHNKQRAAPGGPRAPGPSLPSPGLPNMSPRYQGYVPNAGLSPTVGTYGAPLEFPSPGGSGTGDYSQEKRFSPDTFAKFNTYPFAAYQNFSQKSPYSIHTPETSPTHSPDPKRSTGSPQDAGSKETADKNPTLPTPELSPLEQQSAAKVQSYRPLNYTNSQPITSVPMANGMYVMCSSKSSVEQGHVVTGTFYPPVATSQDQQVLGVGQQSSLNTAVANSVGPGASGLQHYYPTTTVGYFSPQSHQAYEQHDQSREGFLAYQSMKAMEKQNSDYMQTYKSSAIEDPYAETYHQDQNLQNYMPSERSDADSEVDAQEFEKYFLATGINNIDTNHNYHRVDVTQPCVVGTTQPLPLNNYSYQAQHTSVILPTAQAPAEAMRPEVYDLASGGVVGPKTEDDFSEILAGVRKTCFST</sequence>
<dbReference type="PANTHER" id="PTHR10270:SF317">
    <property type="entry name" value="TRANSCRIPTION FACTOR SOX-15-RELATED"/>
    <property type="match status" value="1"/>
</dbReference>
<dbReference type="Gene3D" id="1.10.30.10">
    <property type="entry name" value="High mobility group box domain"/>
    <property type="match status" value="1"/>
</dbReference>
<comment type="caution">
    <text evidence="5">The sequence shown here is derived from an EMBL/GenBank/DDBJ whole genome shotgun (WGS) entry which is preliminary data.</text>
</comment>
<dbReference type="EMBL" id="JAACXV010014067">
    <property type="protein sequence ID" value="KAF7270707.1"/>
    <property type="molecule type" value="Genomic_DNA"/>
</dbReference>
<dbReference type="GO" id="GO:0030154">
    <property type="term" value="P:cell differentiation"/>
    <property type="evidence" value="ECO:0007669"/>
    <property type="project" value="TreeGrafter"/>
</dbReference>
<feature type="DNA-binding region" description="HMG box" evidence="2">
    <location>
        <begin position="44"/>
        <end position="76"/>
    </location>
</feature>
<dbReference type="InterPro" id="IPR050140">
    <property type="entry name" value="SRY-related_HMG-box_TF-like"/>
</dbReference>
<dbReference type="GO" id="GO:0000978">
    <property type="term" value="F:RNA polymerase II cis-regulatory region sequence-specific DNA binding"/>
    <property type="evidence" value="ECO:0007669"/>
    <property type="project" value="TreeGrafter"/>
</dbReference>
<feature type="compositionally biased region" description="Polar residues" evidence="3">
    <location>
        <begin position="175"/>
        <end position="188"/>
    </location>
</feature>
<accession>A0A834HXI6</accession>
<feature type="region of interest" description="Disordered" evidence="3">
    <location>
        <begin position="175"/>
        <end position="229"/>
    </location>
</feature>
<dbReference type="InterPro" id="IPR036910">
    <property type="entry name" value="HMG_box_dom_sf"/>
</dbReference>
<proteinExistence type="predicted"/>
<evidence type="ECO:0000259" key="4">
    <source>
        <dbReference type="PROSITE" id="PS50118"/>
    </source>
</evidence>
<feature type="compositionally biased region" description="Pro residues" evidence="3">
    <location>
        <begin position="94"/>
        <end position="105"/>
    </location>
</feature>
<dbReference type="InterPro" id="IPR009071">
    <property type="entry name" value="HMG_box_dom"/>
</dbReference>
<dbReference type="Proteomes" id="UP000625711">
    <property type="component" value="Unassembled WGS sequence"/>
</dbReference>
<dbReference type="GO" id="GO:0005634">
    <property type="term" value="C:nucleus"/>
    <property type="evidence" value="ECO:0007669"/>
    <property type="project" value="UniProtKB-UniRule"/>
</dbReference>
<feature type="compositionally biased region" description="Low complexity" evidence="3">
    <location>
        <begin position="212"/>
        <end position="223"/>
    </location>
</feature>
<dbReference type="OrthoDB" id="1919336at2759"/>
<feature type="compositionally biased region" description="Basic residues" evidence="3">
    <location>
        <begin position="75"/>
        <end position="87"/>
    </location>
</feature>
<keyword evidence="6" id="KW-1185">Reference proteome</keyword>
<keyword evidence="1 2" id="KW-0238">DNA-binding</keyword>
<organism evidence="5 6">
    <name type="scientific">Rhynchophorus ferrugineus</name>
    <name type="common">Red palm weevil</name>
    <name type="synonym">Curculio ferrugineus</name>
    <dbReference type="NCBI Taxonomy" id="354439"/>
    <lineage>
        <taxon>Eukaryota</taxon>
        <taxon>Metazoa</taxon>
        <taxon>Ecdysozoa</taxon>
        <taxon>Arthropoda</taxon>
        <taxon>Hexapoda</taxon>
        <taxon>Insecta</taxon>
        <taxon>Pterygota</taxon>
        <taxon>Neoptera</taxon>
        <taxon>Endopterygota</taxon>
        <taxon>Coleoptera</taxon>
        <taxon>Polyphaga</taxon>
        <taxon>Cucujiformia</taxon>
        <taxon>Curculionidae</taxon>
        <taxon>Dryophthorinae</taxon>
        <taxon>Rhynchophorus</taxon>
    </lineage>
</organism>
<evidence type="ECO:0000256" key="3">
    <source>
        <dbReference type="SAM" id="MobiDB-lite"/>
    </source>
</evidence>
<evidence type="ECO:0000256" key="1">
    <source>
        <dbReference type="ARBA" id="ARBA00023125"/>
    </source>
</evidence>
<protein>
    <recommendedName>
        <fullName evidence="4">HMG box domain-containing protein</fullName>
    </recommendedName>
</protein>
<feature type="compositionally biased region" description="Basic and acidic residues" evidence="3">
    <location>
        <begin position="13"/>
        <end position="22"/>
    </location>
</feature>
<dbReference type="GO" id="GO:0001228">
    <property type="term" value="F:DNA-binding transcription activator activity, RNA polymerase II-specific"/>
    <property type="evidence" value="ECO:0007669"/>
    <property type="project" value="TreeGrafter"/>
</dbReference>
<feature type="region of interest" description="Disordered" evidence="3">
    <location>
        <begin position="128"/>
        <end position="150"/>
    </location>
</feature>
<dbReference type="PROSITE" id="PS50118">
    <property type="entry name" value="HMG_BOX_2"/>
    <property type="match status" value="1"/>
</dbReference>
<feature type="domain" description="HMG box" evidence="4">
    <location>
        <begin position="44"/>
        <end position="76"/>
    </location>
</feature>
<reference evidence="5" key="1">
    <citation type="submission" date="2020-08" db="EMBL/GenBank/DDBJ databases">
        <title>Genome sequencing and assembly of the red palm weevil Rhynchophorus ferrugineus.</title>
        <authorList>
            <person name="Dias G.B."/>
            <person name="Bergman C.M."/>
            <person name="Manee M."/>
        </authorList>
    </citation>
    <scope>NUCLEOTIDE SEQUENCE</scope>
    <source>
        <strain evidence="5">AA-2017</strain>
        <tissue evidence="5">Whole larva</tissue>
    </source>
</reference>
<dbReference type="AlphaFoldDB" id="A0A834HXI6"/>
<dbReference type="SUPFAM" id="SSF47095">
    <property type="entry name" value="HMG-box"/>
    <property type="match status" value="1"/>
</dbReference>
<gene>
    <name evidence="5" type="ORF">GWI33_016341</name>
</gene>
<name>A0A834HXI6_RHYFE</name>
<dbReference type="PANTHER" id="PTHR10270">
    <property type="entry name" value="SOX TRANSCRIPTION FACTOR"/>
    <property type="match status" value="1"/>
</dbReference>
<feature type="compositionally biased region" description="Basic and acidic residues" evidence="3">
    <location>
        <begin position="52"/>
        <end position="74"/>
    </location>
</feature>
<keyword evidence="2" id="KW-0539">Nucleus</keyword>
<feature type="region of interest" description="Disordered" evidence="3">
    <location>
        <begin position="1"/>
        <end position="109"/>
    </location>
</feature>
<evidence type="ECO:0000313" key="5">
    <source>
        <dbReference type="EMBL" id="KAF7270707.1"/>
    </source>
</evidence>